<dbReference type="EMBL" id="MHRX01000052">
    <property type="protein sequence ID" value="OHA32138.1"/>
    <property type="molecule type" value="Genomic_DNA"/>
</dbReference>
<comment type="caution">
    <text evidence="1">The sequence shown here is derived from an EMBL/GenBank/DDBJ whole genome shotgun (WGS) entry which is preliminary data.</text>
</comment>
<evidence type="ECO:0000313" key="2">
    <source>
        <dbReference type="Proteomes" id="UP000176221"/>
    </source>
</evidence>
<dbReference type="AlphaFoldDB" id="A0A1G2N7P7"/>
<name>A0A1G2N7P7_9BACT</name>
<protein>
    <submittedName>
        <fullName evidence="1">Uncharacterized protein</fullName>
    </submittedName>
</protein>
<gene>
    <name evidence="1" type="ORF">A2928_00375</name>
</gene>
<proteinExistence type="predicted"/>
<dbReference type="Proteomes" id="UP000176221">
    <property type="component" value="Unassembled WGS sequence"/>
</dbReference>
<accession>A0A1G2N7P7</accession>
<sequence length="70" mass="8246">MKKFLHKLMKIFALYIKIQLDKNSEWLSEFRKKYDEPGDLHITLIQPRYIDENKVRILGSDPAQGPISVS</sequence>
<evidence type="ECO:0000313" key="1">
    <source>
        <dbReference type="EMBL" id="OHA32138.1"/>
    </source>
</evidence>
<reference evidence="1 2" key="1">
    <citation type="journal article" date="2016" name="Nat. Commun.">
        <title>Thousands of microbial genomes shed light on interconnected biogeochemical processes in an aquifer system.</title>
        <authorList>
            <person name="Anantharaman K."/>
            <person name="Brown C.T."/>
            <person name="Hug L.A."/>
            <person name="Sharon I."/>
            <person name="Castelle C.J."/>
            <person name="Probst A.J."/>
            <person name="Thomas B.C."/>
            <person name="Singh A."/>
            <person name="Wilkins M.J."/>
            <person name="Karaoz U."/>
            <person name="Brodie E.L."/>
            <person name="Williams K.H."/>
            <person name="Hubbard S.S."/>
            <person name="Banfield J.F."/>
        </authorList>
    </citation>
    <scope>NUCLEOTIDE SEQUENCE [LARGE SCALE GENOMIC DNA]</scope>
</reference>
<organism evidence="1 2">
    <name type="scientific">Candidatus Taylorbacteria bacterium RIFCSPLOWO2_01_FULL_45_15b</name>
    <dbReference type="NCBI Taxonomy" id="1802319"/>
    <lineage>
        <taxon>Bacteria</taxon>
        <taxon>Candidatus Tayloriibacteriota</taxon>
    </lineage>
</organism>